<dbReference type="Proteomes" id="UP000800235">
    <property type="component" value="Unassembled WGS sequence"/>
</dbReference>
<protein>
    <submittedName>
        <fullName evidence="1">Uncharacterized protein</fullName>
    </submittedName>
</protein>
<proteinExistence type="predicted"/>
<comment type="caution">
    <text evidence="1">The sequence shown here is derived from an EMBL/GenBank/DDBJ whole genome shotgun (WGS) entry which is preliminary data.</text>
</comment>
<sequence>MLPFTCLPCFTSKPNPTPLTISSPIPLTLPTSTSTLPSQPFPDAPIQALILSEYDSRDFGKSSDALADWLNARWKKTGYEVSREVVYCFLRIHGREVYEGRGDHLDGRFQR</sequence>
<accession>A0A9P4NQ00</accession>
<gene>
    <name evidence="1" type="ORF">EJ08DRAFT_697964</name>
</gene>
<dbReference type="OrthoDB" id="566138at2759"/>
<dbReference type="EMBL" id="MU007043">
    <property type="protein sequence ID" value="KAF2429940.1"/>
    <property type="molecule type" value="Genomic_DNA"/>
</dbReference>
<reference evidence="1" key="1">
    <citation type="journal article" date="2020" name="Stud. Mycol.">
        <title>101 Dothideomycetes genomes: a test case for predicting lifestyles and emergence of pathogens.</title>
        <authorList>
            <person name="Haridas S."/>
            <person name="Albert R."/>
            <person name="Binder M."/>
            <person name="Bloem J."/>
            <person name="Labutti K."/>
            <person name="Salamov A."/>
            <person name="Andreopoulos B."/>
            <person name="Baker S."/>
            <person name="Barry K."/>
            <person name="Bills G."/>
            <person name="Bluhm B."/>
            <person name="Cannon C."/>
            <person name="Castanera R."/>
            <person name="Culley D."/>
            <person name="Daum C."/>
            <person name="Ezra D."/>
            <person name="Gonzalez J."/>
            <person name="Henrissat B."/>
            <person name="Kuo A."/>
            <person name="Liang C."/>
            <person name="Lipzen A."/>
            <person name="Lutzoni F."/>
            <person name="Magnuson J."/>
            <person name="Mondo S."/>
            <person name="Nolan M."/>
            <person name="Ohm R."/>
            <person name="Pangilinan J."/>
            <person name="Park H.-J."/>
            <person name="Ramirez L."/>
            <person name="Alfaro M."/>
            <person name="Sun H."/>
            <person name="Tritt A."/>
            <person name="Yoshinaga Y."/>
            <person name="Zwiers L.-H."/>
            <person name="Turgeon B."/>
            <person name="Goodwin S."/>
            <person name="Spatafora J."/>
            <person name="Crous P."/>
            <person name="Grigoriev I."/>
        </authorList>
    </citation>
    <scope>NUCLEOTIDE SEQUENCE</scope>
    <source>
        <strain evidence="1">CBS 130266</strain>
    </source>
</reference>
<keyword evidence="2" id="KW-1185">Reference proteome</keyword>
<evidence type="ECO:0000313" key="2">
    <source>
        <dbReference type="Proteomes" id="UP000800235"/>
    </source>
</evidence>
<organism evidence="1 2">
    <name type="scientific">Tothia fuscella</name>
    <dbReference type="NCBI Taxonomy" id="1048955"/>
    <lineage>
        <taxon>Eukaryota</taxon>
        <taxon>Fungi</taxon>
        <taxon>Dikarya</taxon>
        <taxon>Ascomycota</taxon>
        <taxon>Pezizomycotina</taxon>
        <taxon>Dothideomycetes</taxon>
        <taxon>Pleosporomycetidae</taxon>
        <taxon>Venturiales</taxon>
        <taxon>Cylindrosympodiaceae</taxon>
        <taxon>Tothia</taxon>
    </lineage>
</organism>
<dbReference type="AlphaFoldDB" id="A0A9P4NQ00"/>
<name>A0A9P4NQ00_9PEZI</name>
<evidence type="ECO:0000313" key="1">
    <source>
        <dbReference type="EMBL" id="KAF2429940.1"/>
    </source>
</evidence>